<protein>
    <submittedName>
        <fullName evidence="1">Uncharacterized protein</fullName>
    </submittedName>
</protein>
<sequence>MIFYTKKWRIVCYLPDNLVYLKNNLYPCIVLRSQDASVKANFGHKKFKYLSKFHLTLNFDAYLNFL</sequence>
<reference evidence="1 2" key="1">
    <citation type="submission" date="2018-06" db="EMBL/GenBank/DDBJ databases">
        <title>Comparative genomics reveals the genomic features of Rhizophagus irregularis, R. cerebriforme, R. diaphanum and Gigaspora rosea, and their symbiotic lifestyle signature.</title>
        <authorList>
            <person name="Morin E."/>
            <person name="San Clemente H."/>
            <person name="Chen E.C.H."/>
            <person name="De La Providencia I."/>
            <person name="Hainaut M."/>
            <person name="Kuo A."/>
            <person name="Kohler A."/>
            <person name="Murat C."/>
            <person name="Tang N."/>
            <person name="Roy S."/>
            <person name="Loubradou J."/>
            <person name="Henrissat B."/>
            <person name="Grigoriev I.V."/>
            <person name="Corradi N."/>
            <person name="Roux C."/>
            <person name="Martin F.M."/>
        </authorList>
    </citation>
    <scope>NUCLEOTIDE SEQUENCE [LARGE SCALE GENOMIC DNA]</scope>
    <source>
        <strain evidence="1 2">DAOM 194757</strain>
    </source>
</reference>
<accession>A0A397UAY5</accession>
<dbReference type="AlphaFoldDB" id="A0A397UAY5"/>
<dbReference type="EMBL" id="QKWP01001661">
    <property type="protein sequence ID" value="RIB07412.1"/>
    <property type="molecule type" value="Genomic_DNA"/>
</dbReference>
<dbReference type="Gene3D" id="2.60.120.920">
    <property type="match status" value="1"/>
</dbReference>
<organism evidence="1 2">
    <name type="scientific">Gigaspora rosea</name>
    <dbReference type="NCBI Taxonomy" id="44941"/>
    <lineage>
        <taxon>Eukaryota</taxon>
        <taxon>Fungi</taxon>
        <taxon>Fungi incertae sedis</taxon>
        <taxon>Mucoromycota</taxon>
        <taxon>Glomeromycotina</taxon>
        <taxon>Glomeromycetes</taxon>
        <taxon>Diversisporales</taxon>
        <taxon>Gigasporaceae</taxon>
        <taxon>Gigaspora</taxon>
    </lineage>
</organism>
<proteinExistence type="predicted"/>
<comment type="caution">
    <text evidence="1">The sequence shown here is derived from an EMBL/GenBank/DDBJ whole genome shotgun (WGS) entry which is preliminary data.</text>
</comment>
<name>A0A397UAY5_9GLOM</name>
<dbReference type="InterPro" id="IPR043136">
    <property type="entry name" value="B30.2/SPRY_sf"/>
</dbReference>
<evidence type="ECO:0000313" key="2">
    <source>
        <dbReference type="Proteomes" id="UP000266673"/>
    </source>
</evidence>
<evidence type="ECO:0000313" key="1">
    <source>
        <dbReference type="EMBL" id="RIB07412.1"/>
    </source>
</evidence>
<keyword evidence="2" id="KW-1185">Reference proteome</keyword>
<dbReference type="Proteomes" id="UP000266673">
    <property type="component" value="Unassembled WGS sequence"/>
</dbReference>
<dbReference type="OrthoDB" id="3979646at2759"/>
<gene>
    <name evidence="1" type="ORF">C2G38_2113839</name>
</gene>